<keyword evidence="5" id="KW-1185">Reference proteome</keyword>
<gene>
    <name evidence="2" type="ORF">CDL15_Pgr010686</name>
    <name evidence="3" type="ORF">CRG98_018597</name>
</gene>
<reference evidence="2" key="2">
    <citation type="submission" date="2017-06" db="EMBL/GenBank/DDBJ databases">
        <title>The pomegranate genome and the genomics of punicalagin biosynthesis.</title>
        <authorList>
            <person name="Xu C."/>
        </authorList>
    </citation>
    <scope>NUCLEOTIDE SEQUENCE [LARGE SCALE GENOMIC DNA]</scope>
    <source>
        <tissue evidence="2">Fresh leaf</tissue>
    </source>
</reference>
<evidence type="ECO:0000256" key="1">
    <source>
        <dbReference type="SAM" id="MobiDB-lite"/>
    </source>
</evidence>
<sequence>MNSADRLDGSWAERTSAGPGVANWAERAGNGPRRELGRRREQLGHDGPNELDYSLDRMGRCWLGWTPAEPG</sequence>
<organism evidence="2 4">
    <name type="scientific">Punica granatum</name>
    <name type="common">Pomegranate</name>
    <dbReference type="NCBI Taxonomy" id="22663"/>
    <lineage>
        <taxon>Eukaryota</taxon>
        <taxon>Viridiplantae</taxon>
        <taxon>Streptophyta</taxon>
        <taxon>Embryophyta</taxon>
        <taxon>Tracheophyta</taxon>
        <taxon>Spermatophyta</taxon>
        <taxon>Magnoliopsida</taxon>
        <taxon>eudicotyledons</taxon>
        <taxon>Gunneridae</taxon>
        <taxon>Pentapetalae</taxon>
        <taxon>rosids</taxon>
        <taxon>malvids</taxon>
        <taxon>Myrtales</taxon>
        <taxon>Lythraceae</taxon>
        <taxon>Punica</taxon>
    </lineage>
</organism>
<reference evidence="3 5" key="3">
    <citation type="submission" date="2017-11" db="EMBL/GenBank/DDBJ databases">
        <title>De-novo sequencing of pomegranate (Punica granatum L.) genome.</title>
        <authorList>
            <person name="Akparov Z."/>
            <person name="Amiraslanov A."/>
            <person name="Hajiyeva S."/>
            <person name="Abbasov M."/>
            <person name="Kaur K."/>
            <person name="Hamwieh A."/>
            <person name="Solovyev V."/>
            <person name="Salamov A."/>
            <person name="Braich B."/>
            <person name="Kosarev P."/>
            <person name="Mahmoud A."/>
            <person name="Hajiyev E."/>
            <person name="Babayeva S."/>
            <person name="Izzatullayeva V."/>
            <person name="Mammadov A."/>
            <person name="Mammadov A."/>
            <person name="Sharifova S."/>
            <person name="Ojaghi J."/>
            <person name="Eynullazada K."/>
            <person name="Bayramov B."/>
            <person name="Abdulazimova A."/>
            <person name="Shahmuradov I."/>
        </authorList>
    </citation>
    <scope>NUCLEOTIDE SEQUENCE [LARGE SCALE GENOMIC DNA]</scope>
    <source>
        <strain evidence="3">AG2017</strain>
        <strain evidence="5">cv. AG2017</strain>
        <tissue evidence="3">Leaf</tissue>
    </source>
</reference>
<dbReference type="AlphaFoldDB" id="A0A218XN55"/>
<dbReference type="EMBL" id="MTKT01001085">
    <property type="protein sequence ID" value="OWM86344.1"/>
    <property type="molecule type" value="Genomic_DNA"/>
</dbReference>
<evidence type="ECO:0000313" key="5">
    <source>
        <dbReference type="Proteomes" id="UP000233551"/>
    </source>
</evidence>
<evidence type="ECO:0000313" key="2">
    <source>
        <dbReference type="EMBL" id="OWM86344.1"/>
    </source>
</evidence>
<accession>A0A218XN55</accession>
<reference evidence="4" key="1">
    <citation type="journal article" date="2017" name="Plant J.">
        <title>The pomegranate (Punica granatum L.) genome and the genomics of punicalagin biosynthesis.</title>
        <authorList>
            <person name="Qin G."/>
            <person name="Xu C."/>
            <person name="Ming R."/>
            <person name="Tang H."/>
            <person name="Guyot R."/>
            <person name="Kramer E.M."/>
            <person name="Hu Y."/>
            <person name="Yi X."/>
            <person name="Qi Y."/>
            <person name="Xu X."/>
            <person name="Gao Z."/>
            <person name="Pan H."/>
            <person name="Jian J."/>
            <person name="Tian Y."/>
            <person name="Yue Z."/>
            <person name="Xu Y."/>
        </authorList>
    </citation>
    <scope>NUCLEOTIDE SEQUENCE [LARGE SCALE GENOMIC DNA]</scope>
    <source>
        <strain evidence="4">cv. Dabenzi</strain>
    </source>
</reference>
<comment type="caution">
    <text evidence="2">The sequence shown here is derived from an EMBL/GenBank/DDBJ whole genome shotgun (WGS) entry which is preliminary data.</text>
</comment>
<evidence type="ECO:0000313" key="3">
    <source>
        <dbReference type="EMBL" id="PKI61035.1"/>
    </source>
</evidence>
<evidence type="ECO:0000313" key="4">
    <source>
        <dbReference type="Proteomes" id="UP000197138"/>
    </source>
</evidence>
<dbReference type="Proteomes" id="UP000197138">
    <property type="component" value="Unassembled WGS sequence"/>
</dbReference>
<dbReference type="Proteomes" id="UP000233551">
    <property type="component" value="Unassembled WGS sequence"/>
</dbReference>
<dbReference type="EMBL" id="PGOL01001087">
    <property type="protein sequence ID" value="PKI61035.1"/>
    <property type="molecule type" value="Genomic_DNA"/>
</dbReference>
<protein>
    <submittedName>
        <fullName evidence="2">Uncharacterized protein</fullName>
    </submittedName>
</protein>
<feature type="compositionally biased region" description="Basic and acidic residues" evidence="1">
    <location>
        <begin position="32"/>
        <end position="50"/>
    </location>
</feature>
<feature type="region of interest" description="Disordered" evidence="1">
    <location>
        <begin position="1"/>
        <end position="50"/>
    </location>
</feature>
<name>A0A218XN55_PUNGR</name>
<proteinExistence type="predicted"/>